<keyword evidence="1 4" id="KW-0808">Transferase</keyword>
<feature type="domain" description="N-acetyltransferase" evidence="3">
    <location>
        <begin position="2"/>
        <end position="163"/>
    </location>
</feature>
<dbReference type="PROSITE" id="PS51186">
    <property type="entry name" value="GNAT"/>
    <property type="match status" value="1"/>
</dbReference>
<dbReference type="PANTHER" id="PTHR43072">
    <property type="entry name" value="N-ACETYLTRANSFERASE"/>
    <property type="match status" value="1"/>
</dbReference>
<sequence>MYNIRKATVADVPGITEIYNEAIANTVATFDTETKTVDNREVWFHGHGPKHPVLVAVQDAKVLGFASLNPYSDRQAYENTVELSLYIHADHRGQGIGKALMEQVLEAGREAGLHTVLSRIVAGNDSSIHLHEVFGFDHVGIMREVGFKFGSLLDVYLMQKIYK</sequence>
<proteinExistence type="predicted"/>
<dbReference type="RefSeq" id="WP_131016592.1">
    <property type="nucleotide sequence ID" value="NZ_SIRE01000021.1"/>
</dbReference>
<dbReference type="Gene3D" id="3.40.630.30">
    <property type="match status" value="1"/>
</dbReference>
<evidence type="ECO:0000313" key="5">
    <source>
        <dbReference type="Proteomes" id="UP000293142"/>
    </source>
</evidence>
<dbReference type="Proteomes" id="UP000293142">
    <property type="component" value="Unassembled WGS sequence"/>
</dbReference>
<comment type="caution">
    <text evidence="4">The sequence shown here is derived from an EMBL/GenBank/DDBJ whole genome shotgun (WGS) entry which is preliminary data.</text>
</comment>
<keyword evidence="5" id="KW-1185">Reference proteome</keyword>
<dbReference type="SUPFAM" id="SSF55729">
    <property type="entry name" value="Acyl-CoA N-acyltransferases (Nat)"/>
    <property type="match status" value="1"/>
</dbReference>
<dbReference type="CDD" id="cd04301">
    <property type="entry name" value="NAT_SF"/>
    <property type="match status" value="1"/>
</dbReference>
<dbReference type="InterPro" id="IPR016181">
    <property type="entry name" value="Acyl_CoA_acyltransferase"/>
</dbReference>
<dbReference type="OrthoDB" id="9798006at2"/>
<evidence type="ECO:0000256" key="1">
    <source>
        <dbReference type="ARBA" id="ARBA00022679"/>
    </source>
</evidence>
<dbReference type="InterPro" id="IPR000182">
    <property type="entry name" value="GNAT_dom"/>
</dbReference>
<dbReference type="GO" id="GO:0016747">
    <property type="term" value="F:acyltransferase activity, transferring groups other than amino-acyl groups"/>
    <property type="evidence" value="ECO:0007669"/>
    <property type="project" value="InterPro"/>
</dbReference>
<dbReference type="EMBL" id="SIRE01000021">
    <property type="protein sequence ID" value="TBL73343.1"/>
    <property type="molecule type" value="Genomic_DNA"/>
</dbReference>
<gene>
    <name evidence="4" type="ORF">EYB31_27080</name>
</gene>
<dbReference type="AlphaFoldDB" id="A0A4Q9DMC8"/>
<dbReference type="PANTHER" id="PTHR43072:SF23">
    <property type="entry name" value="UPF0039 PROTEIN C11D3.02C"/>
    <property type="match status" value="1"/>
</dbReference>
<evidence type="ECO:0000259" key="3">
    <source>
        <dbReference type="PROSITE" id="PS51186"/>
    </source>
</evidence>
<evidence type="ECO:0000313" key="4">
    <source>
        <dbReference type="EMBL" id="TBL73343.1"/>
    </source>
</evidence>
<keyword evidence="2" id="KW-0012">Acyltransferase</keyword>
<reference evidence="4 5" key="1">
    <citation type="submission" date="2019-02" db="EMBL/GenBank/DDBJ databases">
        <title>Paenibacillus sp. nov., isolated from surface-sterilized tissue of Thalictrum simplex L.</title>
        <authorList>
            <person name="Tuo L."/>
        </authorList>
    </citation>
    <scope>NUCLEOTIDE SEQUENCE [LARGE SCALE GENOMIC DNA]</scope>
    <source>
        <strain evidence="4 5">N2SHLJ1</strain>
    </source>
</reference>
<dbReference type="Pfam" id="PF00583">
    <property type="entry name" value="Acetyltransf_1"/>
    <property type="match status" value="1"/>
</dbReference>
<protein>
    <submittedName>
        <fullName evidence="4">N-acetyltransferase family protein</fullName>
    </submittedName>
</protein>
<accession>A0A4Q9DMC8</accession>
<organism evidence="4 5">
    <name type="scientific">Paenibacillus thalictri</name>
    <dbReference type="NCBI Taxonomy" id="2527873"/>
    <lineage>
        <taxon>Bacteria</taxon>
        <taxon>Bacillati</taxon>
        <taxon>Bacillota</taxon>
        <taxon>Bacilli</taxon>
        <taxon>Bacillales</taxon>
        <taxon>Paenibacillaceae</taxon>
        <taxon>Paenibacillus</taxon>
    </lineage>
</organism>
<evidence type="ECO:0000256" key="2">
    <source>
        <dbReference type="ARBA" id="ARBA00023315"/>
    </source>
</evidence>
<name>A0A4Q9DMC8_9BACL</name>